<proteinExistence type="predicted"/>
<dbReference type="Proteomes" id="UP000569951">
    <property type="component" value="Unassembled WGS sequence"/>
</dbReference>
<feature type="region of interest" description="Disordered" evidence="1">
    <location>
        <begin position="98"/>
        <end position="120"/>
    </location>
</feature>
<reference evidence="3 4" key="1">
    <citation type="submission" date="2020-08" db="EMBL/GenBank/DDBJ databases">
        <title>Genomic Encyclopedia of Type Strains, Phase IV (KMG-IV): sequencing the most valuable type-strain genomes for metagenomic binning, comparative biology and taxonomic classification.</title>
        <authorList>
            <person name="Goeker M."/>
        </authorList>
    </citation>
    <scope>NUCLEOTIDE SEQUENCE [LARGE SCALE GENOMIC DNA]</scope>
    <source>
        <strain evidence="3 4">DSM 21458</strain>
    </source>
</reference>
<keyword evidence="2" id="KW-0812">Transmembrane</keyword>
<dbReference type="GO" id="GO:0005886">
    <property type="term" value="C:plasma membrane"/>
    <property type="evidence" value="ECO:0007669"/>
    <property type="project" value="InterPro"/>
</dbReference>
<dbReference type="RefSeq" id="WP_183985437.1">
    <property type="nucleotide sequence ID" value="NZ_JACHHG010000003.1"/>
</dbReference>
<name>A0A841HWF9_9DEIO</name>
<dbReference type="EMBL" id="JACHHG010000003">
    <property type="protein sequence ID" value="MBB6097727.1"/>
    <property type="molecule type" value="Genomic_DNA"/>
</dbReference>
<sequence>MKVVQYLQVLLLLALVAYVLLLQLENPLEVRLPLPGQQTVTAPLSLVLLGALLVGGLYVALLYTPPLLRRIQRTRHEHRRRLELERQLSAALQARLSVPETPAAPAPAEDPAGTVSLEKR</sequence>
<comment type="caution">
    <text evidence="3">The sequence shown here is derived from an EMBL/GenBank/DDBJ whole genome shotgun (WGS) entry which is preliminary data.</text>
</comment>
<protein>
    <submittedName>
        <fullName evidence="3">Putative integral membrane protein</fullName>
    </submittedName>
</protein>
<evidence type="ECO:0000256" key="2">
    <source>
        <dbReference type="SAM" id="Phobius"/>
    </source>
</evidence>
<evidence type="ECO:0000313" key="3">
    <source>
        <dbReference type="EMBL" id="MBB6097727.1"/>
    </source>
</evidence>
<feature type="transmembrane region" description="Helical" evidence="2">
    <location>
        <begin position="44"/>
        <end position="63"/>
    </location>
</feature>
<feature type="transmembrane region" description="Helical" evidence="2">
    <location>
        <begin position="7"/>
        <end position="24"/>
    </location>
</feature>
<organism evidence="3 4">
    <name type="scientific">Deinobacterium chartae</name>
    <dbReference type="NCBI Taxonomy" id="521158"/>
    <lineage>
        <taxon>Bacteria</taxon>
        <taxon>Thermotogati</taxon>
        <taxon>Deinococcota</taxon>
        <taxon>Deinococci</taxon>
        <taxon>Deinococcales</taxon>
        <taxon>Deinococcaceae</taxon>
        <taxon>Deinobacterium</taxon>
    </lineage>
</organism>
<keyword evidence="4" id="KW-1185">Reference proteome</keyword>
<gene>
    <name evidence="3" type="ORF">HNR42_001144</name>
</gene>
<evidence type="ECO:0000256" key="1">
    <source>
        <dbReference type="SAM" id="MobiDB-lite"/>
    </source>
</evidence>
<keyword evidence="2" id="KW-1133">Transmembrane helix</keyword>
<feature type="compositionally biased region" description="Low complexity" evidence="1">
    <location>
        <begin position="98"/>
        <end position="112"/>
    </location>
</feature>
<accession>A0A841HWF9</accession>
<keyword evidence="2" id="KW-0472">Membrane</keyword>
<evidence type="ECO:0000313" key="4">
    <source>
        <dbReference type="Proteomes" id="UP000569951"/>
    </source>
</evidence>
<dbReference type="AlphaFoldDB" id="A0A841HWF9"/>